<organism evidence="2 3">
    <name type="scientific">Prauserella alba</name>
    <dbReference type="NCBI Taxonomy" id="176898"/>
    <lineage>
        <taxon>Bacteria</taxon>
        <taxon>Bacillati</taxon>
        <taxon>Actinomycetota</taxon>
        <taxon>Actinomycetes</taxon>
        <taxon>Pseudonocardiales</taxon>
        <taxon>Pseudonocardiaceae</taxon>
        <taxon>Prauserella</taxon>
    </lineage>
</organism>
<name>A0ABP4FPR4_9PSEU</name>
<proteinExistence type="predicted"/>
<dbReference type="InterPro" id="IPR025159">
    <property type="entry name" value="AbiEi_N"/>
</dbReference>
<gene>
    <name evidence="2" type="ORF">GCM10009675_00640</name>
</gene>
<evidence type="ECO:0000259" key="1">
    <source>
        <dbReference type="Pfam" id="PF13338"/>
    </source>
</evidence>
<comment type="caution">
    <text evidence="2">The sequence shown here is derived from an EMBL/GenBank/DDBJ whole genome shotgun (WGS) entry which is preliminary data.</text>
</comment>
<sequence>MSDVDHDQLYRIAESQAGYFTSSQARDAGMDLSTLSHHARPGGQYERVRRGLYRLRRFPSSPVEHVVAAWLPLRSAEAVVSHASALELYELSDVIPDVVHVSVPRAKRGQRSRAGVRIHTQGEPLALRDVRTVAGVAVTSPERAIIDSLHDGEQPEQVELAIRQALARGLTTRRRLHQSAGRSKRVRELLDAATKQVDA</sequence>
<evidence type="ECO:0000313" key="3">
    <source>
        <dbReference type="Proteomes" id="UP001500467"/>
    </source>
</evidence>
<dbReference type="RefSeq" id="WP_253852556.1">
    <property type="nucleotide sequence ID" value="NZ_BAAALM010000001.1"/>
</dbReference>
<dbReference type="Pfam" id="PF13338">
    <property type="entry name" value="AbiEi_4"/>
    <property type="match status" value="1"/>
</dbReference>
<keyword evidence="3" id="KW-1185">Reference proteome</keyword>
<accession>A0ABP4FPR4</accession>
<feature type="domain" description="AbiEi antitoxin N-terminal" evidence="1">
    <location>
        <begin position="7"/>
        <end position="55"/>
    </location>
</feature>
<dbReference type="Proteomes" id="UP001500467">
    <property type="component" value="Unassembled WGS sequence"/>
</dbReference>
<evidence type="ECO:0000313" key="2">
    <source>
        <dbReference type="EMBL" id="GAA1190331.1"/>
    </source>
</evidence>
<protein>
    <recommendedName>
        <fullName evidence="1">AbiEi antitoxin N-terminal domain-containing protein</fullName>
    </recommendedName>
</protein>
<dbReference type="EMBL" id="BAAALM010000001">
    <property type="protein sequence ID" value="GAA1190331.1"/>
    <property type="molecule type" value="Genomic_DNA"/>
</dbReference>
<reference evidence="3" key="1">
    <citation type="journal article" date="2019" name="Int. J. Syst. Evol. Microbiol.">
        <title>The Global Catalogue of Microorganisms (GCM) 10K type strain sequencing project: providing services to taxonomists for standard genome sequencing and annotation.</title>
        <authorList>
            <consortium name="The Broad Institute Genomics Platform"/>
            <consortium name="The Broad Institute Genome Sequencing Center for Infectious Disease"/>
            <person name="Wu L."/>
            <person name="Ma J."/>
        </authorList>
    </citation>
    <scope>NUCLEOTIDE SEQUENCE [LARGE SCALE GENOMIC DNA]</scope>
    <source>
        <strain evidence="3">JCM 13022</strain>
    </source>
</reference>